<evidence type="ECO:0008006" key="5">
    <source>
        <dbReference type="Google" id="ProtNLM"/>
    </source>
</evidence>
<feature type="region of interest" description="Disordered" evidence="1">
    <location>
        <begin position="20"/>
        <end position="45"/>
    </location>
</feature>
<reference evidence="4" key="1">
    <citation type="submission" date="2016-11" db="EMBL/GenBank/DDBJ databases">
        <authorList>
            <person name="Varghese N."/>
            <person name="Submissions S."/>
        </authorList>
    </citation>
    <scope>NUCLEOTIDE SEQUENCE [LARGE SCALE GENOMIC DNA]</scope>
    <source>
        <strain evidence="4">GAS401</strain>
    </source>
</reference>
<dbReference type="OrthoDB" id="8255725at2"/>
<proteinExistence type="predicted"/>
<evidence type="ECO:0000256" key="2">
    <source>
        <dbReference type="SAM" id="SignalP"/>
    </source>
</evidence>
<dbReference type="Proteomes" id="UP000184096">
    <property type="component" value="Chromosome I"/>
</dbReference>
<dbReference type="AlphaFoldDB" id="A0A1M7UTQ4"/>
<dbReference type="EMBL" id="LT670849">
    <property type="protein sequence ID" value="SHN86328.1"/>
    <property type="molecule type" value="Genomic_DNA"/>
</dbReference>
<protein>
    <recommendedName>
        <fullName evidence="5">Cysteine rich repeat-containing protein</fullName>
    </recommendedName>
</protein>
<feature type="signal peptide" evidence="2">
    <location>
        <begin position="1"/>
        <end position="18"/>
    </location>
</feature>
<dbReference type="RefSeq" id="WP_072824494.1">
    <property type="nucleotide sequence ID" value="NZ_LT670849.1"/>
</dbReference>
<name>A0A1M7UTQ4_9BRAD</name>
<evidence type="ECO:0000313" key="4">
    <source>
        <dbReference type="Proteomes" id="UP000184096"/>
    </source>
</evidence>
<feature type="compositionally biased region" description="Low complexity" evidence="1">
    <location>
        <begin position="20"/>
        <end position="31"/>
    </location>
</feature>
<evidence type="ECO:0000313" key="3">
    <source>
        <dbReference type="EMBL" id="SHN86328.1"/>
    </source>
</evidence>
<keyword evidence="2" id="KW-0732">Signal</keyword>
<gene>
    <name evidence="3" type="ORF">SAMN05444170_6646</name>
</gene>
<feature type="chain" id="PRO_5012681044" description="Cysteine rich repeat-containing protein" evidence="2">
    <location>
        <begin position="19"/>
        <end position="117"/>
    </location>
</feature>
<keyword evidence="4" id="KW-1185">Reference proteome</keyword>
<accession>A0A1M7UTQ4</accession>
<sequence length="117" mass="12653">MRKLLALIVVFSATAAWAQQDDAPAPAAKPAVHAKSKTPKAGPPKSLAEKLLACLEIEDESKERLDCYDAAIPPTKPPKAKAGAANGVMDCRFVKEEDERLKCFNGFAEKIPKFSSR</sequence>
<evidence type="ECO:0000256" key="1">
    <source>
        <dbReference type="SAM" id="MobiDB-lite"/>
    </source>
</evidence>
<organism evidence="3 4">
    <name type="scientific">Bradyrhizobium erythrophlei</name>
    <dbReference type="NCBI Taxonomy" id="1437360"/>
    <lineage>
        <taxon>Bacteria</taxon>
        <taxon>Pseudomonadati</taxon>
        <taxon>Pseudomonadota</taxon>
        <taxon>Alphaproteobacteria</taxon>
        <taxon>Hyphomicrobiales</taxon>
        <taxon>Nitrobacteraceae</taxon>
        <taxon>Bradyrhizobium</taxon>
    </lineage>
</organism>